<dbReference type="GeneID" id="87845406"/>
<evidence type="ECO:0000313" key="2">
    <source>
        <dbReference type="EMBL" id="KAK3290388.1"/>
    </source>
</evidence>
<feature type="compositionally biased region" description="Acidic residues" evidence="1">
    <location>
        <begin position="80"/>
        <end position="105"/>
    </location>
</feature>
<evidence type="ECO:0000256" key="1">
    <source>
        <dbReference type="SAM" id="MobiDB-lite"/>
    </source>
</evidence>
<reference evidence="2" key="2">
    <citation type="submission" date="2023-06" db="EMBL/GenBank/DDBJ databases">
        <authorList>
            <consortium name="Lawrence Berkeley National Laboratory"/>
            <person name="Haridas S."/>
            <person name="Hensen N."/>
            <person name="Bonometti L."/>
            <person name="Westerberg I."/>
            <person name="Brannstrom I.O."/>
            <person name="Guillou S."/>
            <person name="Cros-Aarteil S."/>
            <person name="Calhoun S."/>
            <person name="Kuo A."/>
            <person name="Mondo S."/>
            <person name="Pangilinan J."/>
            <person name="Riley R."/>
            <person name="Labutti K."/>
            <person name="Andreopoulos B."/>
            <person name="Lipzen A."/>
            <person name="Chen C."/>
            <person name="Yanf M."/>
            <person name="Daum C."/>
            <person name="Ng V."/>
            <person name="Clum A."/>
            <person name="Steindorff A."/>
            <person name="Ohm R."/>
            <person name="Martin F."/>
            <person name="Silar P."/>
            <person name="Natvig D."/>
            <person name="Lalanne C."/>
            <person name="Gautier V."/>
            <person name="Ament-Velasquez S.L."/>
            <person name="Kruys A."/>
            <person name="Hutchinson M.I."/>
            <person name="Powell A.J."/>
            <person name="Barry K."/>
            <person name="Miller A.N."/>
            <person name="Grigoriev I.V."/>
            <person name="Debuchy R."/>
            <person name="Gladieux P."/>
            <person name="Thoren M.H."/>
            <person name="Johannesson H."/>
        </authorList>
    </citation>
    <scope>NUCLEOTIDE SEQUENCE</scope>
    <source>
        <strain evidence="2">CBS 168.71</strain>
    </source>
</reference>
<keyword evidence="3" id="KW-1185">Reference proteome</keyword>
<sequence>MPAPLKDRVTEWVVDQQLHSPLYTRLPLETRLLIFELSLAPFCQDPVVHDFRVRYNHADRQTDGALSETDESAQFTDGGSGEDTEDDDEFEIENEGGDESNADEEEDALPFLAWDLDDEDSDDELFEEDNTTPYSDYSPPARYWLRPDYVGIEKSSTTLLLTCRRVYIEARSCLFTPPFDLGVSSGAKSRFYDPWRSARTLYSRLTTEQRNSIVSARMFTGGRTSTIECLCRSQNLRRIEYLRLTANKPTDGTFALSDLFAFGGRVDNKYRTLDFGYGPPPEESPDAEWEPPVVWGDESWADVFLHMPRIKCLVIDFDAYEETWDRDKERVEWAVRVWRFPLWSPRSDGCTYLSAQGHPVRKMSWRGCADHFPPVCSRCSGTLDPNFMTPRCMCEYADEHLKLLERGLGPRIYTWTVKWTPRVGRPWVEPPGFWGRVREPADGRWKWEEGEDVGTVAGKCSLQQP</sequence>
<dbReference type="AlphaFoldDB" id="A0AAE0LM81"/>
<organism evidence="2 3">
    <name type="scientific">Chaetomium fimeti</name>
    <dbReference type="NCBI Taxonomy" id="1854472"/>
    <lineage>
        <taxon>Eukaryota</taxon>
        <taxon>Fungi</taxon>
        <taxon>Dikarya</taxon>
        <taxon>Ascomycota</taxon>
        <taxon>Pezizomycotina</taxon>
        <taxon>Sordariomycetes</taxon>
        <taxon>Sordariomycetidae</taxon>
        <taxon>Sordariales</taxon>
        <taxon>Chaetomiaceae</taxon>
        <taxon>Chaetomium</taxon>
    </lineage>
</organism>
<accession>A0AAE0LM81</accession>
<dbReference type="RefSeq" id="XP_062653902.1">
    <property type="nucleotide sequence ID" value="XM_062808458.1"/>
</dbReference>
<dbReference type="EMBL" id="JAUEPN010000013">
    <property type="protein sequence ID" value="KAK3290388.1"/>
    <property type="molecule type" value="Genomic_DNA"/>
</dbReference>
<protein>
    <submittedName>
        <fullName evidence="2">Uncharacterized protein</fullName>
    </submittedName>
</protein>
<name>A0AAE0LM81_9PEZI</name>
<comment type="caution">
    <text evidence="2">The sequence shown here is derived from an EMBL/GenBank/DDBJ whole genome shotgun (WGS) entry which is preliminary data.</text>
</comment>
<reference evidence="2" key="1">
    <citation type="journal article" date="2023" name="Mol. Phylogenet. Evol.">
        <title>Genome-scale phylogeny and comparative genomics of the fungal order Sordariales.</title>
        <authorList>
            <person name="Hensen N."/>
            <person name="Bonometti L."/>
            <person name="Westerberg I."/>
            <person name="Brannstrom I.O."/>
            <person name="Guillou S."/>
            <person name="Cros-Aarteil S."/>
            <person name="Calhoun S."/>
            <person name="Haridas S."/>
            <person name="Kuo A."/>
            <person name="Mondo S."/>
            <person name="Pangilinan J."/>
            <person name="Riley R."/>
            <person name="LaButti K."/>
            <person name="Andreopoulos B."/>
            <person name="Lipzen A."/>
            <person name="Chen C."/>
            <person name="Yan M."/>
            <person name="Daum C."/>
            <person name="Ng V."/>
            <person name="Clum A."/>
            <person name="Steindorff A."/>
            <person name="Ohm R.A."/>
            <person name="Martin F."/>
            <person name="Silar P."/>
            <person name="Natvig D.O."/>
            <person name="Lalanne C."/>
            <person name="Gautier V."/>
            <person name="Ament-Velasquez S.L."/>
            <person name="Kruys A."/>
            <person name="Hutchinson M.I."/>
            <person name="Powell A.J."/>
            <person name="Barry K."/>
            <person name="Miller A.N."/>
            <person name="Grigoriev I.V."/>
            <person name="Debuchy R."/>
            <person name="Gladieux P."/>
            <person name="Hiltunen Thoren M."/>
            <person name="Johannesson H."/>
        </authorList>
    </citation>
    <scope>NUCLEOTIDE SEQUENCE</scope>
    <source>
        <strain evidence="2">CBS 168.71</strain>
    </source>
</reference>
<dbReference type="Proteomes" id="UP001278766">
    <property type="component" value="Unassembled WGS sequence"/>
</dbReference>
<feature type="region of interest" description="Disordered" evidence="1">
    <location>
        <begin position="62"/>
        <end position="105"/>
    </location>
</feature>
<gene>
    <name evidence="2" type="ORF">B0H64DRAFT_57366</name>
</gene>
<proteinExistence type="predicted"/>
<evidence type="ECO:0000313" key="3">
    <source>
        <dbReference type="Proteomes" id="UP001278766"/>
    </source>
</evidence>